<keyword evidence="2" id="KW-1185">Reference proteome</keyword>
<dbReference type="EMBL" id="JPRP01000001">
    <property type="protein sequence ID" value="KFF01403.1"/>
    <property type="molecule type" value="Genomic_DNA"/>
</dbReference>
<name>A0A085ZAD9_9FLAO</name>
<gene>
    <name evidence="1" type="ORF">IX39_12610</name>
</gene>
<proteinExistence type="predicted"/>
<dbReference type="Proteomes" id="UP000028713">
    <property type="component" value="Unassembled WGS sequence"/>
</dbReference>
<comment type="caution">
    <text evidence="1">The sequence shown here is derived from an EMBL/GenBank/DDBJ whole genome shotgun (WGS) entry which is preliminary data.</text>
</comment>
<dbReference type="AlphaFoldDB" id="A0A085ZAD9"/>
<evidence type="ECO:0000313" key="1">
    <source>
        <dbReference type="EMBL" id="KFF01403.1"/>
    </source>
</evidence>
<organism evidence="1 2">
    <name type="scientific">Chryseobacterium formosense</name>
    <dbReference type="NCBI Taxonomy" id="236814"/>
    <lineage>
        <taxon>Bacteria</taxon>
        <taxon>Pseudomonadati</taxon>
        <taxon>Bacteroidota</taxon>
        <taxon>Flavobacteriia</taxon>
        <taxon>Flavobacteriales</taxon>
        <taxon>Weeksellaceae</taxon>
        <taxon>Chryseobacterium group</taxon>
        <taxon>Chryseobacterium</taxon>
    </lineage>
</organism>
<reference evidence="1 2" key="1">
    <citation type="submission" date="2014-07" db="EMBL/GenBank/DDBJ databases">
        <title>Genome of Chryseobacterium formosense LMG 24722.</title>
        <authorList>
            <person name="Pipes S.E."/>
            <person name="Stropko S.J."/>
            <person name="Newman J.D."/>
        </authorList>
    </citation>
    <scope>NUCLEOTIDE SEQUENCE [LARGE SCALE GENOMIC DNA]</scope>
    <source>
        <strain evidence="1 2">LMG 24722</strain>
    </source>
</reference>
<accession>A0A085ZAD9</accession>
<dbReference type="eggNOG" id="COG3577">
    <property type="taxonomic scope" value="Bacteria"/>
</dbReference>
<protein>
    <submittedName>
        <fullName evidence="1">Uncharacterized protein</fullName>
    </submittedName>
</protein>
<sequence length="132" mass="15059">MGLHGMADTSKICIVNIPELEVNNLKLHDVTAKTKYANTSRFGSETLNYGKVTLDYKNKKLYIEPLGNLSEVEVKKRIWTVDPIVENEKLGVGIIWDKTVKDKKNIGDQILKFDDIDFQNLDFAKYLDLAIK</sequence>
<evidence type="ECO:0000313" key="2">
    <source>
        <dbReference type="Proteomes" id="UP000028713"/>
    </source>
</evidence>